<keyword evidence="4" id="KW-0479">Metal-binding</keyword>
<evidence type="ECO:0000313" key="8">
    <source>
        <dbReference type="Proteomes" id="UP000005239"/>
    </source>
</evidence>
<dbReference type="GO" id="GO:0019899">
    <property type="term" value="F:enzyme binding"/>
    <property type="evidence" value="ECO:0007669"/>
    <property type="project" value="UniProtKB-ARBA"/>
</dbReference>
<feature type="compositionally biased region" description="Polar residues" evidence="6">
    <location>
        <begin position="59"/>
        <end position="71"/>
    </location>
</feature>
<comment type="cofactor">
    <cofactor evidence="1">
        <name>Mn(2+)</name>
        <dbReference type="ChEBI" id="CHEBI:29035"/>
    </cofactor>
</comment>
<dbReference type="GO" id="GO:0050265">
    <property type="term" value="F:RNA uridylyltransferase activity"/>
    <property type="evidence" value="ECO:0000318"/>
    <property type="project" value="GO_Central"/>
</dbReference>
<organism evidence="7 8">
    <name type="scientific">Pristionchus pacificus</name>
    <name type="common">Parasitic nematode worm</name>
    <dbReference type="NCBI Taxonomy" id="54126"/>
    <lineage>
        <taxon>Eukaryota</taxon>
        <taxon>Metazoa</taxon>
        <taxon>Ecdysozoa</taxon>
        <taxon>Nematoda</taxon>
        <taxon>Chromadorea</taxon>
        <taxon>Rhabditida</taxon>
        <taxon>Rhabditina</taxon>
        <taxon>Diplogasteromorpha</taxon>
        <taxon>Diplogasteroidea</taxon>
        <taxon>Neodiplogasteridae</taxon>
        <taxon>Pristionchus</taxon>
    </lineage>
</organism>
<dbReference type="SUPFAM" id="SSF81631">
    <property type="entry name" value="PAP/OAS1 substrate-binding domain"/>
    <property type="match status" value="1"/>
</dbReference>
<feature type="region of interest" description="Disordered" evidence="6">
    <location>
        <begin position="645"/>
        <end position="666"/>
    </location>
</feature>
<dbReference type="Proteomes" id="UP000005239">
    <property type="component" value="Unassembled WGS sequence"/>
</dbReference>
<feature type="compositionally biased region" description="Basic residues" evidence="6">
    <location>
        <begin position="26"/>
        <end position="37"/>
    </location>
</feature>
<dbReference type="Pfam" id="PF03828">
    <property type="entry name" value="PAP_assoc"/>
    <property type="match status" value="1"/>
</dbReference>
<dbReference type="GO" id="GO:1990817">
    <property type="term" value="F:poly(A) RNA polymerase activity"/>
    <property type="evidence" value="ECO:0007669"/>
    <property type="project" value="UniProtKB-ARBA"/>
</dbReference>
<dbReference type="Pfam" id="PF00098">
    <property type="entry name" value="zf-CCHC"/>
    <property type="match status" value="1"/>
</dbReference>
<keyword evidence="8" id="KW-1185">Reference proteome</keyword>
<evidence type="ECO:0000313" key="7">
    <source>
        <dbReference type="EnsemblMetazoa" id="PPA37952.1"/>
    </source>
</evidence>
<dbReference type="InterPro" id="IPR001878">
    <property type="entry name" value="Znf_CCHC"/>
</dbReference>
<feature type="compositionally biased region" description="Basic and acidic residues" evidence="6">
    <location>
        <begin position="38"/>
        <end position="58"/>
    </location>
</feature>
<keyword evidence="3" id="KW-0808">Transferase</keyword>
<sequence>LNTLYRAPDSDEEAVPTPSTTPSCPAKKRKTKRKKDNQRKIDGDKERMPKKDERENVKQEATSLQIAPQTSTSLRSIPAPIAVPKLARRALKLIKVDSAESSELSCDQSPTEEDIALEKIGHLTLELPELTAQPTKKSSGEYDESPVISVNDVTESNMLNDNGGFQNNDNDEIVLPEVTTSLAKLSENDYDYSFDSVLLTAGFKCDQHCSACDSPKHLVTECPQLKVPPILNISRTHWKKHYSGELDRIICMLFGTCQTFLLEWLSFLVENEKISNARHKELHFVKTRLQDAIRKKLKNDFRLDAFGSSENGFGSNKSDYDVFFRYGNDNYERSSEMQIQTIINIEQALRAARFSRVMSITTAKVPIVKFAIRVESGEIEGDISYYNELALHNTQLLKRYCSWTKDETLSKLGMFIKKWAKNCEIGDASKGSLSSYAYIILLIHFLQRLPDPLLPVLQEMGEKRTIQVDGWDVYFCDDEPMPSWSQCTLSVSELFLQFLEYFAKFDWQNQVVQIRQTNKLTKIEKGWKKLMCIEDPFDLDHNLGSGISPRMFAFIMKSFVTSREVFFTLKEREGFVRSNMAAPEKALHDIVIADSHIARYGHSLFARCRASIGGAPRDRQCFKCGRIGHFSDACPVANSGFARRGGGRGGGAIGRDDRGGVKREDNRYRDARKERLMAHRESYRVANEK</sequence>
<dbReference type="PANTHER" id="PTHR12271">
    <property type="entry name" value="POLY A POLYMERASE CID PAP -RELATED"/>
    <property type="match status" value="1"/>
</dbReference>
<accession>A0A2A6CHE1</accession>
<feature type="compositionally biased region" description="Basic and acidic residues" evidence="6">
    <location>
        <begin position="654"/>
        <end position="666"/>
    </location>
</feature>
<dbReference type="SUPFAM" id="SSF81301">
    <property type="entry name" value="Nucleotidyltransferase"/>
    <property type="match status" value="1"/>
</dbReference>
<accession>A0A8R1UQ82</accession>
<dbReference type="GO" id="GO:0008270">
    <property type="term" value="F:zinc ion binding"/>
    <property type="evidence" value="ECO:0007669"/>
    <property type="project" value="InterPro"/>
</dbReference>
<protein>
    <submittedName>
        <fullName evidence="7">Cid-1</fullName>
    </submittedName>
</protein>
<evidence type="ECO:0000256" key="4">
    <source>
        <dbReference type="ARBA" id="ARBA00022723"/>
    </source>
</evidence>
<dbReference type="GO" id="GO:0031123">
    <property type="term" value="P:RNA 3'-end processing"/>
    <property type="evidence" value="ECO:0000318"/>
    <property type="project" value="GO_Central"/>
</dbReference>
<evidence type="ECO:0000256" key="6">
    <source>
        <dbReference type="SAM" id="MobiDB-lite"/>
    </source>
</evidence>
<dbReference type="SMART" id="SM00343">
    <property type="entry name" value="ZnF_C2HC"/>
    <property type="match status" value="2"/>
</dbReference>
<dbReference type="SUPFAM" id="SSF57756">
    <property type="entry name" value="Retrovirus zinc finger-like domains"/>
    <property type="match status" value="1"/>
</dbReference>
<keyword evidence="5" id="KW-0460">Magnesium</keyword>
<proteinExistence type="predicted"/>
<dbReference type="Gene3D" id="3.30.460.10">
    <property type="entry name" value="Beta Polymerase, domain 2"/>
    <property type="match status" value="1"/>
</dbReference>
<dbReference type="AlphaFoldDB" id="A0A2A6CHE1"/>
<dbReference type="EnsemblMetazoa" id="PPA37952.1">
    <property type="protein sequence ID" value="PPA37952.1"/>
    <property type="gene ID" value="WBGene00276321"/>
</dbReference>
<gene>
    <name evidence="7" type="primary">WBGene00276321</name>
</gene>
<dbReference type="PROSITE" id="PS50158">
    <property type="entry name" value="ZF_CCHC"/>
    <property type="match status" value="1"/>
</dbReference>
<dbReference type="Gene3D" id="4.10.60.10">
    <property type="entry name" value="Zinc finger, CCHC-type"/>
    <property type="match status" value="1"/>
</dbReference>
<dbReference type="OrthoDB" id="407432at2759"/>
<dbReference type="GO" id="GO:0003676">
    <property type="term" value="F:nucleic acid binding"/>
    <property type="evidence" value="ECO:0007669"/>
    <property type="project" value="InterPro"/>
</dbReference>
<name>A0A2A6CHE1_PRIPA</name>
<dbReference type="Gene3D" id="1.10.1410.10">
    <property type="match status" value="1"/>
</dbReference>
<dbReference type="InterPro" id="IPR043519">
    <property type="entry name" value="NT_sf"/>
</dbReference>
<evidence type="ECO:0000256" key="5">
    <source>
        <dbReference type="ARBA" id="ARBA00022842"/>
    </source>
</evidence>
<dbReference type="Pfam" id="PF22600">
    <property type="entry name" value="MTPAP-like_central"/>
    <property type="match status" value="1"/>
</dbReference>
<dbReference type="InterPro" id="IPR054708">
    <property type="entry name" value="MTPAP-like_central"/>
</dbReference>
<feature type="region of interest" description="Disordered" evidence="6">
    <location>
        <begin position="1"/>
        <end position="71"/>
    </location>
</feature>
<reference evidence="7" key="2">
    <citation type="submission" date="2022-06" db="UniProtKB">
        <authorList>
            <consortium name="EnsemblMetazoa"/>
        </authorList>
    </citation>
    <scope>IDENTIFICATION</scope>
    <source>
        <strain evidence="7">PS312</strain>
    </source>
</reference>
<reference evidence="8" key="1">
    <citation type="journal article" date="2008" name="Nat. Genet.">
        <title>The Pristionchus pacificus genome provides a unique perspective on nematode lifestyle and parasitism.</title>
        <authorList>
            <person name="Dieterich C."/>
            <person name="Clifton S.W."/>
            <person name="Schuster L.N."/>
            <person name="Chinwalla A."/>
            <person name="Delehaunty K."/>
            <person name="Dinkelacker I."/>
            <person name="Fulton L."/>
            <person name="Fulton R."/>
            <person name="Godfrey J."/>
            <person name="Minx P."/>
            <person name="Mitreva M."/>
            <person name="Roeseler W."/>
            <person name="Tian H."/>
            <person name="Witte H."/>
            <person name="Yang S.P."/>
            <person name="Wilson R.K."/>
            <person name="Sommer R.J."/>
        </authorList>
    </citation>
    <scope>NUCLEOTIDE SEQUENCE [LARGE SCALE GENOMIC DNA]</scope>
    <source>
        <strain evidence="8">PS312</strain>
    </source>
</reference>
<dbReference type="PANTHER" id="PTHR12271:SF66">
    <property type="entry name" value="TERMINAL URIDYLYLTRANSFERASE TAILOR"/>
    <property type="match status" value="1"/>
</dbReference>
<dbReference type="CDD" id="cd05402">
    <property type="entry name" value="NT_PAP_TUTase"/>
    <property type="match status" value="1"/>
</dbReference>
<evidence type="ECO:0000256" key="1">
    <source>
        <dbReference type="ARBA" id="ARBA00001936"/>
    </source>
</evidence>
<dbReference type="InterPro" id="IPR002058">
    <property type="entry name" value="PAP_assoc"/>
</dbReference>
<comment type="cofactor">
    <cofactor evidence="2">
        <name>Mg(2+)</name>
        <dbReference type="ChEBI" id="CHEBI:18420"/>
    </cofactor>
</comment>
<evidence type="ECO:0000256" key="2">
    <source>
        <dbReference type="ARBA" id="ARBA00001946"/>
    </source>
</evidence>
<evidence type="ECO:0000256" key="3">
    <source>
        <dbReference type="ARBA" id="ARBA00022679"/>
    </source>
</evidence>
<dbReference type="InterPro" id="IPR036875">
    <property type="entry name" value="Znf_CCHC_sf"/>
</dbReference>